<dbReference type="RefSeq" id="WP_087844411.1">
    <property type="nucleotide sequence ID" value="NZ_FYAK01000002.1"/>
</dbReference>
<sequence>MGIPVGISACVLGQKVRFDGGHKRNRFADEELSEHFDFKPVCPEVGIGMTIPRPVIRLLDNTIDVRLVDSKDNSIDYTDKMIAFTDNQLPNFDDLRGYIVCAKSPSCGMERVKLYLDNGNSVPGGSVGIFTQRLMDKMPWLPIEEDGRLQDPVLRENFIFRIYALDDLYRSVADGVTRDSIIKFHSRYKLCLMAHDQQAYRDLGRFVSDIHQWDDLDAFFIEYRQSFMDALKNRASRKNNTNVLMHIQGYFKRDLDKSQKAELRDVIMRYREGNLPLIAPLTLINHHLKVHPDSYLADQTYLELYPESLKLRYSL</sequence>
<proteinExistence type="predicted"/>
<keyword evidence="3" id="KW-1185">Reference proteome</keyword>
<reference evidence="3" key="1">
    <citation type="submission" date="2017-06" db="EMBL/GenBank/DDBJ databases">
        <authorList>
            <person name="Rodrigo-Torres L."/>
            <person name="Arahal R.D."/>
            <person name="Lucena T."/>
        </authorList>
    </citation>
    <scope>NUCLEOTIDE SEQUENCE [LARGE SCALE GENOMIC DNA]</scope>
    <source>
        <strain evidence="3">CECT 9190</strain>
    </source>
</reference>
<dbReference type="Pfam" id="PF04463">
    <property type="entry name" value="2-thiour_desulf"/>
    <property type="match status" value="1"/>
</dbReference>
<dbReference type="Pfam" id="PF08349">
    <property type="entry name" value="DUF1722"/>
    <property type="match status" value="1"/>
</dbReference>
<feature type="domain" description="DUF1722" evidence="1">
    <location>
        <begin position="189"/>
        <end position="306"/>
    </location>
</feature>
<dbReference type="AlphaFoldDB" id="A0A1Y6MB94"/>
<dbReference type="PANTHER" id="PTHR30087:SF0">
    <property type="entry name" value="INNER MEMBRANE PROTEIN"/>
    <property type="match status" value="1"/>
</dbReference>
<dbReference type="InterPro" id="IPR007553">
    <property type="entry name" value="2-thiour_desulf"/>
</dbReference>
<protein>
    <recommendedName>
        <fullName evidence="1">DUF1722 domain-containing protein</fullName>
    </recommendedName>
</protein>
<organism evidence="2 3">
    <name type="scientific">Photobacterium malacitanum</name>
    <dbReference type="NCBI Taxonomy" id="2204294"/>
    <lineage>
        <taxon>Bacteria</taxon>
        <taxon>Pseudomonadati</taxon>
        <taxon>Pseudomonadota</taxon>
        <taxon>Gammaproteobacteria</taxon>
        <taxon>Vibrionales</taxon>
        <taxon>Vibrionaceae</taxon>
        <taxon>Photobacterium</taxon>
    </lineage>
</organism>
<name>A0A1Y6MB94_9GAMM</name>
<dbReference type="InterPro" id="IPR017087">
    <property type="entry name" value="UCP037004"/>
</dbReference>
<accession>A0A1Y6MB94</accession>
<dbReference type="EMBL" id="FYAK01000002">
    <property type="protein sequence ID" value="SMY33814.1"/>
    <property type="molecule type" value="Genomic_DNA"/>
</dbReference>
<dbReference type="PANTHER" id="PTHR30087">
    <property type="entry name" value="INNER MEMBRANE PROTEIN"/>
    <property type="match status" value="1"/>
</dbReference>
<gene>
    <name evidence="2" type="ORF">PMAL9190_01273</name>
</gene>
<evidence type="ECO:0000259" key="1">
    <source>
        <dbReference type="Pfam" id="PF08349"/>
    </source>
</evidence>
<dbReference type="Proteomes" id="UP000195963">
    <property type="component" value="Unassembled WGS sequence"/>
</dbReference>
<evidence type="ECO:0000313" key="2">
    <source>
        <dbReference type="EMBL" id="SMY33814.1"/>
    </source>
</evidence>
<evidence type="ECO:0000313" key="3">
    <source>
        <dbReference type="Proteomes" id="UP000195963"/>
    </source>
</evidence>
<dbReference type="PIRSF" id="PIRSF037004">
    <property type="entry name" value="UCP037004"/>
    <property type="match status" value="1"/>
</dbReference>
<dbReference type="InterPro" id="IPR013560">
    <property type="entry name" value="DUF1722"/>
</dbReference>